<dbReference type="Proteomes" id="UP001497680">
    <property type="component" value="Unassembled WGS sequence"/>
</dbReference>
<evidence type="ECO:0000313" key="2">
    <source>
        <dbReference type="Proteomes" id="UP001497680"/>
    </source>
</evidence>
<evidence type="ECO:0000313" key="1">
    <source>
        <dbReference type="EMBL" id="KAI6093164.1"/>
    </source>
</evidence>
<proteinExistence type="predicted"/>
<dbReference type="EMBL" id="MU394281">
    <property type="protein sequence ID" value="KAI6093164.1"/>
    <property type="molecule type" value="Genomic_DNA"/>
</dbReference>
<protein>
    <submittedName>
        <fullName evidence="1">Uncharacterized protein</fullName>
    </submittedName>
</protein>
<sequence>MVPAHFIPIPAYKTITIFNCGPSQPCIFTQSDVTATDLQSRHWCEPAARTYGFG</sequence>
<comment type="caution">
    <text evidence="1">The sequence shown here is derived from an EMBL/GenBank/DDBJ whole genome shotgun (WGS) entry which is preliminary data.</text>
</comment>
<name>A0ACC0DKC3_9PEZI</name>
<keyword evidence="2" id="KW-1185">Reference proteome</keyword>
<gene>
    <name evidence="1" type="ORF">F4821DRAFT_222290</name>
</gene>
<organism evidence="1 2">
    <name type="scientific">Hypoxylon rubiginosum</name>
    <dbReference type="NCBI Taxonomy" id="110542"/>
    <lineage>
        <taxon>Eukaryota</taxon>
        <taxon>Fungi</taxon>
        <taxon>Dikarya</taxon>
        <taxon>Ascomycota</taxon>
        <taxon>Pezizomycotina</taxon>
        <taxon>Sordariomycetes</taxon>
        <taxon>Xylariomycetidae</taxon>
        <taxon>Xylariales</taxon>
        <taxon>Hypoxylaceae</taxon>
        <taxon>Hypoxylon</taxon>
    </lineage>
</organism>
<reference evidence="1 2" key="1">
    <citation type="journal article" date="2022" name="New Phytol.">
        <title>Ecological generalism drives hyperdiversity of secondary metabolite gene clusters in xylarialean endophytes.</title>
        <authorList>
            <person name="Franco M.E.E."/>
            <person name="Wisecaver J.H."/>
            <person name="Arnold A.E."/>
            <person name="Ju Y.M."/>
            <person name="Slot J.C."/>
            <person name="Ahrendt S."/>
            <person name="Moore L.P."/>
            <person name="Eastman K.E."/>
            <person name="Scott K."/>
            <person name="Konkel Z."/>
            <person name="Mondo S.J."/>
            <person name="Kuo A."/>
            <person name="Hayes R.D."/>
            <person name="Haridas S."/>
            <person name="Andreopoulos B."/>
            <person name="Riley R."/>
            <person name="LaButti K."/>
            <person name="Pangilinan J."/>
            <person name="Lipzen A."/>
            <person name="Amirebrahimi M."/>
            <person name="Yan J."/>
            <person name="Adam C."/>
            <person name="Keymanesh K."/>
            <person name="Ng V."/>
            <person name="Louie K."/>
            <person name="Northen T."/>
            <person name="Drula E."/>
            <person name="Henrissat B."/>
            <person name="Hsieh H.M."/>
            <person name="Youens-Clark K."/>
            <person name="Lutzoni F."/>
            <person name="Miadlikowska J."/>
            <person name="Eastwood D.C."/>
            <person name="Hamelin R.C."/>
            <person name="Grigoriev I.V."/>
            <person name="U'Ren J.M."/>
        </authorList>
    </citation>
    <scope>NUCLEOTIDE SEQUENCE [LARGE SCALE GENOMIC DNA]</scope>
    <source>
        <strain evidence="1 2">ER1909</strain>
    </source>
</reference>
<accession>A0ACC0DKC3</accession>